<dbReference type="EMBL" id="LPWA01000122">
    <property type="protein sequence ID" value="KUM25125.1"/>
    <property type="molecule type" value="Genomic_DNA"/>
</dbReference>
<comment type="caution">
    <text evidence="2">The sequence shown here is derived from an EMBL/GenBank/DDBJ whole genome shotgun (WGS) entry which is preliminary data.</text>
</comment>
<name>A0A101KQL1_RHILI</name>
<evidence type="ECO:0000256" key="1">
    <source>
        <dbReference type="SAM" id="MobiDB-lite"/>
    </source>
</evidence>
<accession>A0A101KQL1</accession>
<feature type="region of interest" description="Disordered" evidence="1">
    <location>
        <begin position="1"/>
        <end position="21"/>
    </location>
</feature>
<gene>
    <name evidence="2" type="ORF">AU467_27570</name>
</gene>
<protein>
    <submittedName>
        <fullName evidence="2">Uncharacterized protein</fullName>
    </submittedName>
</protein>
<reference evidence="2 3" key="1">
    <citation type="submission" date="2015-12" db="EMBL/GenBank/DDBJ databases">
        <title>Draft genome sequence of Mesorhizobium sp. UFLA 01-765, a multitolerant efficient symbiont and plant-growth promoting strain isolated from Zn-mining soil using Leucaena leucocephala as a trap plant.</title>
        <authorList>
            <person name="Rangel W.M."/>
            <person name="Thijs S."/>
            <person name="Longatti S.M."/>
            <person name="Moreira F.M."/>
            <person name="Weyens N."/>
            <person name="Vangronsveld J."/>
            <person name="Van Hamme J.D."/>
            <person name="Bottos E.M."/>
            <person name="Rineau F."/>
        </authorList>
    </citation>
    <scope>NUCLEOTIDE SEQUENCE [LARGE SCALE GENOMIC DNA]</scope>
    <source>
        <strain evidence="2 3">UFLA 01-765</strain>
    </source>
</reference>
<dbReference type="Proteomes" id="UP000053176">
    <property type="component" value="Unassembled WGS sequence"/>
</dbReference>
<organism evidence="2 3">
    <name type="scientific">Rhizobium loti</name>
    <name type="common">Mesorhizobium loti</name>
    <dbReference type="NCBI Taxonomy" id="381"/>
    <lineage>
        <taxon>Bacteria</taxon>
        <taxon>Pseudomonadati</taxon>
        <taxon>Pseudomonadota</taxon>
        <taxon>Alphaproteobacteria</taxon>
        <taxon>Hyphomicrobiales</taxon>
        <taxon>Phyllobacteriaceae</taxon>
        <taxon>Mesorhizobium</taxon>
    </lineage>
</organism>
<proteinExistence type="predicted"/>
<evidence type="ECO:0000313" key="2">
    <source>
        <dbReference type="EMBL" id="KUM25125.1"/>
    </source>
</evidence>
<dbReference type="AlphaFoldDB" id="A0A101KQL1"/>
<sequence length="63" mass="6906">MRPPWSTRTPKHIPNNVAPNGRVDHELNGDLTRVAVLFWAVRPASLRIPRTSPSYSSKAGSAA</sequence>
<evidence type="ECO:0000313" key="3">
    <source>
        <dbReference type="Proteomes" id="UP000053176"/>
    </source>
</evidence>